<reference evidence="9 10" key="2">
    <citation type="journal article" date="2019" name="Nat. Med.">
        <title>A library of human gut bacterial isolates paired with longitudinal multiomics data enables mechanistic microbiome research.</title>
        <authorList>
            <person name="Poyet M."/>
            <person name="Groussin M."/>
            <person name="Gibbons S.M."/>
            <person name="Avila-Pacheco J."/>
            <person name="Jiang X."/>
            <person name="Kearney S.M."/>
            <person name="Perrotta A.R."/>
            <person name="Berdy B."/>
            <person name="Zhao S."/>
            <person name="Lieberman T.D."/>
            <person name="Swanson P.K."/>
            <person name="Smith M."/>
            <person name="Roesemann S."/>
            <person name="Alexander J.E."/>
            <person name="Rich S.A."/>
            <person name="Livny J."/>
            <person name="Vlamakis H."/>
            <person name="Clish C."/>
            <person name="Bullock K."/>
            <person name="Deik A."/>
            <person name="Scott J."/>
            <person name="Pierce K.A."/>
            <person name="Xavier R.J."/>
            <person name="Alm E.J."/>
        </authorList>
    </citation>
    <scope>NUCLEOTIDE SEQUENCE [LARGE SCALE GENOMIC DNA]</scope>
    <source>
        <strain evidence="3 11">BIOML-A11</strain>
        <strain evidence="2 9">BIOML-A42</strain>
        <strain evidence="4 10">BIOML-A5</strain>
    </source>
</reference>
<dbReference type="EMBL" id="WCTL01000006">
    <property type="protein sequence ID" value="KAB4237452.1"/>
    <property type="molecule type" value="Genomic_DNA"/>
</dbReference>
<accession>A0A3E5BV84</accession>
<evidence type="ECO:0000313" key="3">
    <source>
        <dbReference type="EMBL" id="KAB4211493.1"/>
    </source>
</evidence>
<evidence type="ECO:0000313" key="4">
    <source>
        <dbReference type="EMBL" id="KAB4237452.1"/>
    </source>
</evidence>
<dbReference type="InterPro" id="IPR025272">
    <property type="entry name" value="SocA_Panacea"/>
</dbReference>
<evidence type="ECO:0000313" key="7">
    <source>
        <dbReference type="Proteomes" id="UP000260844"/>
    </source>
</evidence>
<evidence type="ECO:0000259" key="1">
    <source>
        <dbReference type="Pfam" id="PF13274"/>
    </source>
</evidence>
<evidence type="ECO:0000313" key="9">
    <source>
        <dbReference type="Proteomes" id="UP000432488"/>
    </source>
</evidence>
<feature type="domain" description="Antitoxin SocA-like Panacea" evidence="1">
    <location>
        <begin position="12"/>
        <end position="48"/>
    </location>
</feature>
<evidence type="ECO:0000313" key="6">
    <source>
        <dbReference type="EMBL" id="RHH33632.1"/>
    </source>
</evidence>
<comment type="caution">
    <text evidence="5">The sequence shown here is derived from an EMBL/GenBank/DDBJ whole genome shotgun (WGS) entry which is preliminary data.</text>
</comment>
<evidence type="ECO:0000313" key="5">
    <source>
        <dbReference type="EMBL" id="RGJ97039.1"/>
    </source>
</evidence>
<dbReference type="AlphaFoldDB" id="A0A3E5BV84"/>
<dbReference type="Proteomes" id="UP000466952">
    <property type="component" value="Unassembled WGS sequence"/>
</dbReference>
<dbReference type="EMBL" id="QSPV01000001">
    <property type="protein sequence ID" value="RGJ97039.1"/>
    <property type="molecule type" value="Genomic_DNA"/>
</dbReference>
<dbReference type="OrthoDB" id="9799173at2"/>
<gene>
    <name evidence="6" type="ORF">DW216_05650</name>
    <name evidence="5" type="ORF">DXD40_01120</name>
    <name evidence="4" type="ORF">GAP47_09265</name>
    <name evidence="3" type="ORF">GAP55_13245</name>
    <name evidence="2" type="ORF">GAQ56_12125</name>
</gene>
<evidence type="ECO:0000313" key="2">
    <source>
        <dbReference type="EMBL" id="KAB4091912.1"/>
    </source>
</evidence>
<reference evidence="7 8" key="1">
    <citation type="submission" date="2018-08" db="EMBL/GenBank/DDBJ databases">
        <title>A genome reference for cultivated species of the human gut microbiota.</title>
        <authorList>
            <person name="Zou Y."/>
            <person name="Xue W."/>
            <person name="Luo G."/>
        </authorList>
    </citation>
    <scope>NUCLEOTIDE SEQUENCE [LARGE SCALE GENOMIC DNA]</scope>
    <source>
        <strain evidence="6 8">AM18-14LB</strain>
        <strain evidence="5 7">TM04-30</strain>
    </source>
</reference>
<dbReference type="Proteomes" id="UP000462376">
    <property type="component" value="Unassembled WGS sequence"/>
</dbReference>
<dbReference type="Proteomes" id="UP000432488">
    <property type="component" value="Unassembled WGS sequence"/>
</dbReference>
<dbReference type="Proteomes" id="UP000283766">
    <property type="component" value="Unassembled WGS sequence"/>
</dbReference>
<dbReference type="EMBL" id="WCUV01000007">
    <property type="protein sequence ID" value="KAB4091912.1"/>
    <property type="molecule type" value="Genomic_DNA"/>
</dbReference>
<evidence type="ECO:0000313" key="11">
    <source>
        <dbReference type="Proteomes" id="UP000466952"/>
    </source>
</evidence>
<evidence type="ECO:0000313" key="10">
    <source>
        <dbReference type="Proteomes" id="UP000462376"/>
    </source>
</evidence>
<protein>
    <submittedName>
        <fullName evidence="5">DUF4065 domain-containing protein</fullName>
    </submittedName>
    <submittedName>
        <fullName evidence="2">SocA family protein</fullName>
    </submittedName>
</protein>
<dbReference type="EMBL" id="QRJL01000002">
    <property type="protein sequence ID" value="RHH33632.1"/>
    <property type="molecule type" value="Genomic_DNA"/>
</dbReference>
<name>A0A3E5BV84_BACUN</name>
<evidence type="ECO:0000313" key="8">
    <source>
        <dbReference type="Proteomes" id="UP000283766"/>
    </source>
</evidence>
<organism evidence="5 7">
    <name type="scientific">Bacteroides uniformis</name>
    <dbReference type="NCBI Taxonomy" id="820"/>
    <lineage>
        <taxon>Bacteria</taxon>
        <taxon>Pseudomonadati</taxon>
        <taxon>Bacteroidota</taxon>
        <taxon>Bacteroidia</taxon>
        <taxon>Bacteroidales</taxon>
        <taxon>Bacteroidaceae</taxon>
        <taxon>Bacteroides</taxon>
    </lineage>
</organism>
<proteinExistence type="predicted"/>
<dbReference type="Proteomes" id="UP000260844">
    <property type="component" value="Unassembled WGS sequence"/>
</dbReference>
<dbReference type="Pfam" id="PF13274">
    <property type="entry name" value="SocA_Panacea"/>
    <property type="match status" value="1"/>
</dbReference>
<dbReference type="EMBL" id="WCTR01000009">
    <property type="protein sequence ID" value="KAB4211493.1"/>
    <property type="molecule type" value="Genomic_DNA"/>
</dbReference>
<sequence>MYVTPTAEFCDDKFSELKIEMMDEVLQKYGHLTANQLVAKTHKEGTLWYNAAKEHELLEPFTQHECNNSDYQTALSLALALCTAETYRESLDIKQTANILKASDNV</sequence>